<sequence length="117" mass="13546">MCCVYFHHSRRHLVAQTVPLFQFYKGGVLLEAFATRDKERIIVAITEPLVYIEAYMREMCKKYAITEQLYVEKKVGVEVVAELVVNARRNALKFRPNNKPEGEINGSMVRPGLNRMI</sequence>
<dbReference type="Proteomes" id="UP000775213">
    <property type="component" value="Unassembled WGS sequence"/>
</dbReference>
<keyword evidence="2" id="KW-1185">Reference proteome</keyword>
<evidence type="ECO:0000313" key="2">
    <source>
        <dbReference type="Proteomes" id="UP000775213"/>
    </source>
</evidence>
<comment type="caution">
    <text evidence="1">The sequence shown here is derived from an EMBL/GenBank/DDBJ whole genome shotgun (WGS) entry which is preliminary data.</text>
</comment>
<dbReference type="PANTHER" id="PTHR47912">
    <property type="entry name" value="THIOREDOXIN-LIKE 4, CHLOROPLASTIC"/>
    <property type="match status" value="1"/>
</dbReference>
<gene>
    <name evidence="1" type="ORF">IEQ34_015316</name>
</gene>
<dbReference type="GO" id="GO:0009507">
    <property type="term" value="C:chloroplast"/>
    <property type="evidence" value="ECO:0007669"/>
    <property type="project" value="TreeGrafter"/>
</dbReference>
<protein>
    <submittedName>
        <fullName evidence="1">Uncharacterized protein</fullName>
    </submittedName>
</protein>
<dbReference type="PANTHER" id="PTHR47912:SF1">
    <property type="entry name" value="THIOREDOXIN-LIKE 4, CHLOROPLASTIC"/>
    <property type="match status" value="1"/>
</dbReference>
<evidence type="ECO:0000313" key="1">
    <source>
        <dbReference type="EMBL" id="KAH0455284.1"/>
    </source>
</evidence>
<dbReference type="EMBL" id="JAGFBR010000014">
    <property type="protein sequence ID" value="KAH0455284.1"/>
    <property type="molecule type" value="Genomic_DNA"/>
</dbReference>
<organism evidence="1 2">
    <name type="scientific">Dendrobium chrysotoxum</name>
    <name type="common">Orchid</name>
    <dbReference type="NCBI Taxonomy" id="161865"/>
    <lineage>
        <taxon>Eukaryota</taxon>
        <taxon>Viridiplantae</taxon>
        <taxon>Streptophyta</taxon>
        <taxon>Embryophyta</taxon>
        <taxon>Tracheophyta</taxon>
        <taxon>Spermatophyta</taxon>
        <taxon>Magnoliopsida</taxon>
        <taxon>Liliopsida</taxon>
        <taxon>Asparagales</taxon>
        <taxon>Orchidaceae</taxon>
        <taxon>Epidendroideae</taxon>
        <taxon>Malaxideae</taxon>
        <taxon>Dendrobiinae</taxon>
        <taxon>Dendrobium</taxon>
    </lineage>
</organism>
<dbReference type="AlphaFoldDB" id="A0AAV7GI21"/>
<accession>A0AAV7GI21</accession>
<name>A0AAV7GI21_DENCH</name>
<proteinExistence type="predicted"/>
<dbReference type="InterPro" id="IPR044176">
    <property type="entry name" value="TRL4_chloroplastic"/>
</dbReference>
<reference evidence="1 2" key="1">
    <citation type="journal article" date="2021" name="Hortic Res">
        <title>Chromosome-scale assembly of the Dendrobium chrysotoxum genome enhances the understanding of orchid evolution.</title>
        <authorList>
            <person name="Zhang Y."/>
            <person name="Zhang G.Q."/>
            <person name="Zhang D."/>
            <person name="Liu X.D."/>
            <person name="Xu X.Y."/>
            <person name="Sun W.H."/>
            <person name="Yu X."/>
            <person name="Zhu X."/>
            <person name="Wang Z.W."/>
            <person name="Zhao X."/>
            <person name="Zhong W.Y."/>
            <person name="Chen H."/>
            <person name="Yin W.L."/>
            <person name="Huang T."/>
            <person name="Niu S.C."/>
            <person name="Liu Z.J."/>
        </authorList>
    </citation>
    <scope>NUCLEOTIDE SEQUENCE [LARGE SCALE GENOMIC DNA]</scope>
    <source>
        <strain evidence="1">Lindl</strain>
    </source>
</reference>